<reference evidence="1" key="1">
    <citation type="journal article" date="2020" name="Nature">
        <title>Giant virus diversity and host interactions through global metagenomics.</title>
        <authorList>
            <person name="Schulz F."/>
            <person name="Roux S."/>
            <person name="Paez-Espino D."/>
            <person name="Jungbluth S."/>
            <person name="Walsh D.A."/>
            <person name="Denef V.J."/>
            <person name="McMahon K.D."/>
            <person name="Konstantinidis K.T."/>
            <person name="Eloe-Fadrosh E.A."/>
            <person name="Kyrpides N.C."/>
            <person name="Woyke T."/>
        </authorList>
    </citation>
    <scope>NUCLEOTIDE SEQUENCE</scope>
    <source>
        <strain evidence="1">GVMAG-S-ERX555967-131</strain>
    </source>
</reference>
<protein>
    <submittedName>
        <fullName evidence="1">Uncharacterized protein</fullName>
    </submittedName>
</protein>
<proteinExistence type="predicted"/>
<evidence type="ECO:0000313" key="1">
    <source>
        <dbReference type="EMBL" id="QHT37126.1"/>
    </source>
</evidence>
<organism evidence="1">
    <name type="scientific">viral metagenome</name>
    <dbReference type="NCBI Taxonomy" id="1070528"/>
    <lineage>
        <taxon>unclassified sequences</taxon>
        <taxon>metagenomes</taxon>
        <taxon>organismal metagenomes</taxon>
    </lineage>
</organism>
<dbReference type="EMBL" id="MN738790">
    <property type="protein sequence ID" value="QHT37126.1"/>
    <property type="molecule type" value="Genomic_DNA"/>
</dbReference>
<accession>A0A6C0F5S6</accession>
<dbReference type="AlphaFoldDB" id="A0A6C0F5S6"/>
<name>A0A6C0F5S6_9ZZZZ</name>
<sequence>MGILHEIDAKIQRCTDEIDNLRKFKEQLCLKQVTTHNLYYDLPSDCMCIVDFYVHKLNFQDCLDAIKSSKLYGYHINLATRLPSYLRSPRCFAYNLCYRDDCYMKVEYESKNSYWQNVYRTNTYIQSIRHHTNLNILRYIRFRKGLTSRDQINASHLRLIANGITNFNWILLNIEKHHELRLSRNIDGNTQTTIPIAWLCQWNIKTIKEYCKRENISGYSKINKSNRQISVRLFYGRDMNTPIGSTASIDNK</sequence>